<keyword evidence="2" id="KW-1185">Reference proteome</keyword>
<gene>
    <name evidence="1" type="ORF">AS194_09450</name>
</gene>
<dbReference type="Pfam" id="PF06945">
    <property type="entry name" value="DUF1289"/>
    <property type="match status" value="1"/>
</dbReference>
<comment type="caution">
    <text evidence="1">The sequence shown here is derived from an EMBL/GenBank/DDBJ whole genome shotgun (WGS) entry which is preliminary data.</text>
</comment>
<evidence type="ECO:0000313" key="1">
    <source>
        <dbReference type="EMBL" id="KRU22161.1"/>
    </source>
</evidence>
<dbReference type="EMBL" id="LNDJ01000077">
    <property type="protein sequence ID" value="KRU22161.1"/>
    <property type="molecule type" value="Genomic_DNA"/>
</dbReference>
<proteinExistence type="predicted"/>
<evidence type="ECO:0000313" key="2">
    <source>
        <dbReference type="Proteomes" id="UP000051202"/>
    </source>
</evidence>
<sequence length="86" mass="10369">MNQQFELFDIDNPCIGVCESNKKGYCFGCLRSRAERQRWHHMTTEQQREVLRLIAGRKLRIELMRLRKNEQLGFDFEEDVEMGELF</sequence>
<protein>
    <submittedName>
        <fullName evidence="1">Fe-S protein</fullName>
    </submittedName>
</protein>
<dbReference type="Proteomes" id="UP000051202">
    <property type="component" value="Unassembled WGS sequence"/>
</dbReference>
<dbReference type="PANTHER" id="PTHR35175">
    <property type="entry name" value="DUF1289 DOMAIN-CONTAINING PROTEIN"/>
    <property type="match status" value="1"/>
</dbReference>
<dbReference type="AlphaFoldDB" id="A0A0T6DQL6"/>
<dbReference type="PANTHER" id="PTHR35175:SF1">
    <property type="entry name" value="OXIDOREDUCTASE"/>
    <property type="match status" value="1"/>
</dbReference>
<dbReference type="STRING" id="554343.AS194_09450"/>
<reference evidence="1 2" key="1">
    <citation type="submission" date="2015-11" db="EMBL/GenBank/DDBJ databases">
        <title>Permanent draft genome of Psychrobacter piscatorii LQ58.</title>
        <authorList>
            <person name="Zhou M."/>
            <person name="Dong B."/>
            <person name="Liu Q."/>
        </authorList>
    </citation>
    <scope>NUCLEOTIDE SEQUENCE [LARGE SCALE GENOMIC DNA]</scope>
    <source>
        <strain evidence="1 2">LQ58</strain>
    </source>
</reference>
<dbReference type="InterPro" id="IPR010710">
    <property type="entry name" value="DUF1289"/>
</dbReference>
<accession>A0A0T6DQL6</accession>
<organism evidence="1 2">
    <name type="scientific">Psychrobacter piscatorii</name>
    <dbReference type="NCBI Taxonomy" id="554343"/>
    <lineage>
        <taxon>Bacteria</taxon>
        <taxon>Pseudomonadati</taxon>
        <taxon>Pseudomonadota</taxon>
        <taxon>Gammaproteobacteria</taxon>
        <taxon>Moraxellales</taxon>
        <taxon>Moraxellaceae</taxon>
        <taxon>Psychrobacter</taxon>
    </lineage>
</organism>
<dbReference type="RefSeq" id="WP_058025054.1">
    <property type="nucleotide sequence ID" value="NZ_JBHOFW010000007.1"/>
</dbReference>
<name>A0A0T6DQL6_9GAMM</name>